<dbReference type="GO" id="GO:0008999">
    <property type="term" value="F:protein-N-terminal-alanine acetyltransferase activity"/>
    <property type="evidence" value="ECO:0007669"/>
    <property type="project" value="TreeGrafter"/>
</dbReference>
<reference evidence="2" key="1">
    <citation type="submission" date="2023-03" db="EMBL/GenBank/DDBJ databases">
        <title>Massive genome expansion in bonnet fungi (Mycena s.s.) driven by repeated elements and novel gene families across ecological guilds.</title>
        <authorList>
            <consortium name="Lawrence Berkeley National Laboratory"/>
            <person name="Harder C.B."/>
            <person name="Miyauchi S."/>
            <person name="Viragh M."/>
            <person name="Kuo A."/>
            <person name="Thoen E."/>
            <person name="Andreopoulos B."/>
            <person name="Lu D."/>
            <person name="Skrede I."/>
            <person name="Drula E."/>
            <person name="Henrissat B."/>
            <person name="Morin E."/>
            <person name="Kohler A."/>
            <person name="Barry K."/>
            <person name="LaButti K."/>
            <person name="Morin E."/>
            <person name="Salamov A."/>
            <person name="Lipzen A."/>
            <person name="Mereny Z."/>
            <person name="Hegedus B."/>
            <person name="Baldrian P."/>
            <person name="Stursova M."/>
            <person name="Weitz H."/>
            <person name="Taylor A."/>
            <person name="Grigoriev I.V."/>
            <person name="Nagy L.G."/>
            <person name="Martin F."/>
            <person name="Kauserud H."/>
        </authorList>
    </citation>
    <scope>NUCLEOTIDE SEQUENCE</scope>
    <source>
        <strain evidence="2">CBHHK188m</strain>
    </source>
</reference>
<dbReference type="InterPro" id="IPR051908">
    <property type="entry name" value="Ribosomal_N-acetyltransferase"/>
</dbReference>
<sequence length="212" mass="23195">MALRTSLVFNFCFRLPEQLENERVKLVPFAGPFATAEDFISTVLEKRIRPDPGIALFAVIDQASAELAGTIGVLSTSALHLTSEIGFIITLPRFQRTHVTSNAAGLLLHFLLDVPAAGGLGLRRVAWKANTRNTQSVRAAERLGFRKEGVLRWDRVLPEWKTEAMGGNGGAARERDPRPKCLGGDSVVLGLCWDDWEGGVREAVDALMKRSA</sequence>
<evidence type="ECO:0000259" key="1">
    <source>
        <dbReference type="PROSITE" id="PS51186"/>
    </source>
</evidence>
<dbReference type="SUPFAM" id="SSF55729">
    <property type="entry name" value="Acyl-CoA N-acyltransferases (Nat)"/>
    <property type="match status" value="1"/>
</dbReference>
<dbReference type="Proteomes" id="UP001215280">
    <property type="component" value="Unassembled WGS sequence"/>
</dbReference>
<dbReference type="InterPro" id="IPR016181">
    <property type="entry name" value="Acyl_CoA_acyltransferase"/>
</dbReference>
<dbReference type="PROSITE" id="PS51186">
    <property type="entry name" value="GNAT"/>
    <property type="match status" value="1"/>
</dbReference>
<dbReference type="EMBL" id="JARJLG010000253">
    <property type="protein sequence ID" value="KAJ7722896.1"/>
    <property type="molecule type" value="Genomic_DNA"/>
</dbReference>
<dbReference type="Gene3D" id="3.40.630.30">
    <property type="match status" value="1"/>
</dbReference>
<proteinExistence type="predicted"/>
<protein>
    <submittedName>
        <fullName evidence="2">Acyl-CoA N-acyltransferase</fullName>
    </submittedName>
</protein>
<dbReference type="GO" id="GO:1990189">
    <property type="term" value="F:protein N-terminal-serine acetyltransferase activity"/>
    <property type="evidence" value="ECO:0007669"/>
    <property type="project" value="TreeGrafter"/>
</dbReference>
<dbReference type="AlphaFoldDB" id="A0AAD7HKM2"/>
<evidence type="ECO:0000313" key="3">
    <source>
        <dbReference type="Proteomes" id="UP001215280"/>
    </source>
</evidence>
<dbReference type="Pfam" id="PF13302">
    <property type="entry name" value="Acetyltransf_3"/>
    <property type="match status" value="1"/>
</dbReference>
<name>A0AAD7HKM2_9AGAR</name>
<feature type="domain" description="N-acetyltransferase" evidence="1">
    <location>
        <begin position="1"/>
        <end position="164"/>
    </location>
</feature>
<comment type="caution">
    <text evidence="2">The sequence shown here is derived from an EMBL/GenBank/DDBJ whole genome shotgun (WGS) entry which is preliminary data.</text>
</comment>
<keyword evidence="3" id="KW-1185">Reference proteome</keyword>
<accession>A0AAD7HKM2</accession>
<dbReference type="InterPro" id="IPR000182">
    <property type="entry name" value="GNAT_dom"/>
</dbReference>
<evidence type="ECO:0000313" key="2">
    <source>
        <dbReference type="EMBL" id="KAJ7722896.1"/>
    </source>
</evidence>
<gene>
    <name evidence="2" type="ORF">DFH07DRAFT_872019</name>
</gene>
<dbReference type="PANTHER" id="PTHR43441">
    <property type="entry name" value="RIBOSOMAL-PROTEIN-SERINE ACETYLTRANSFERASE"/>
    <property type="match status" value="1"/>
</dbReference>
<dbReference type="PANTHER" id="PTHR43441:SF5">
    <property type="entry name" value="FAMILY ACETYLTRANSFERASE, PUTATIVE-RELATED"/>
    <property type="match status" value="1"/>
</dbReference>
<organism evidence="2 3">
    <name type="scientific">Mycena maculata</name>
    <dbReference type="NCBI Taxonomy" id="230809"/>
    <lineage>
        <taxon>Eukaryota</taxon>
        <taxon>Fungi</taxon>
        <taxon>Dikarya</taxon>
        <taxon>Basidiomycota</taxon>
        <taxon>Agaricomycotina</taxon>
        <taxon>Agaricomycetes</taxon>
        <taxon>Agaricomycetidae</taxon>
        <taxon>Agaricales</taxon>
        <taxon>Marasmiineae</taxon>
        <taxon>Mycenaceae</taxon>
        <taxon>Mycena</taxon>
    </lineage>
</organism>